<dbReference type="PANTHER" id="PTHR33442:SF5">
    <property type="entry name" value="BIFUNCTIONAL TRANS-3-HYDROXY-L-PROLINE DEHYDRATASE_2-EPIMERASE"/>
    <property type="match status" value="1"/>
</dbReference>
<dbReference type="Gene3D" id="3.10.310.10">
    <property type="entry name" value="Diaminopimelate Epimerase, Chain A, domain 1"/>
    <property type="match status" value="2"/>
</dbReference>
<evidence type="ECO:0000313" key="3">
    <source>
        <dbReference type="EMBL" id="AII06527.1"/>
    </source>
</evidence>
<dbReference type="RefSeq" id="WP_037241965.1">
    <property type="nucleotide sequence ID" value="NZ_CP008947.1"/>
</dbReference>
<dbReference type="InterPro" id="IPR008794">
    <property type="entry name" value="Pro_racemase_fam"/>
</dbReference>
<dbReference type="PIRSF" id="PIRSF029792">
    <property type="entry name" value="Pro_racemase"/>
    <property type="match status" value="1"/>
</dbReference>
<dbReference type="eggNOG" id="COG3938">
    <property type="taxonomic scope" value="Bacteria"/>
</dbReference>
<feature type="active site" description="Proton acceptor" evidence="2">
    <location>
        <position position="91"/>
    </location>
</feature>
<evidence type="ECO:0000256" key="1">
    <source>
        <dbReference type="ARBA" id="ARBA00007529"/>
    </source>
</evidence>
<dbReference type="SUPFAM" id="SSF54506">
    <property type="entry name" value="Diaminopimelate epimerase-like"/>
    <property type="match status" value="1"/>
</dbReference>
<dbReference type="PANTHER" id="PTHR33442">
    <property type="entry name" value="TRANS-3-HYDROXY-L-PROLINE DEHYDRATASE"/>
    <property type="match status" value="1"/>
</dbReference>
<gene>
    <name evidence="3" type="ORF">EP51_18630</name>
</gene>
<evidence type="ECO:0008006" key="5">
    <source>
        <dbReference type="Google" id="ProtNLM"/>
    </source>
</evidence>
<dbReference type="GO" id="GO:0047580">
    <property type="term" value="F:4-hydroxyproline epimerase activity"/>
    <property type="evidence" value="ECO:0007669"/>
    <property type="project" value="TreeGrafter"/>
</dbReference>
<reference evidence="3 4" key="1">
    <citation type="submission" date="2014-07" db="EMBL/GenBank/DDBJ databases">
        <title>Genome Sequence of Rhodococcus opacus Strain R7, a Biodegrader of Mono- and Polycyclic Aromatic Hydrocarbons.</title>
        <authorList>
            <person name="Di Gennaro P."/>
            <person name="Zampolli J."/>
            <person name="Presti I."/>
            <person name="Cappelletti M."/>
            <person name="D'Ursi P."/>
            <person name="Orro A."/>
            <person name="Mezzelani A."/>
            <person name="Milanesi L."/>
        </authorList>
    </citation>
    <scope>NUCLEOTIDE SEQUENCE [LARGE SCALE GENOMIC DNA]</scope>
    <source>
        <strain evidence="3 4">R7</strain>
    </source>
</reference>
<accession>A0A076EMT5</accession>
<dbReference type="Proteomes" id="UP000028488">
    <property type="component" value="Chromosome"/>
</dbReference>
<evidence type="ECO:0000256" key="2">
    <source>
        <dbReference type="PIRSR" id="PIRSR029792-1"/>
    </source>
</evidence>
<feature type="active site" description="Proton donor" evidence="2">
    <location>
        <position position="257"/>
    </location>
</feature>
<protein>
    <recommendedName>
        <fullName evidence="5">Proline racemase</fullName>
    </recommendedName>
</protein>
<organism evidence="3 4">
    <name type="scientific">Rhodococcus opacus</name>
    <name type="common">Nocardia opaca</name>
    <dbReference type="NCBI Taxonomy" id="37919"/>
    <lineage>
        <taxon>Bacteria</taxon>
        <taxon>Bacillati</taxon>
        <taxon>Actinomycetota</taxon>
        <taxon>Actinomycetes</taxon>
        <taxon>Mycobacteriales</taxon>
        <taxon>Nocardiaceae</taxon>
        <taxon>Rhodococcus</taxon>
    </lineage>
</organism>
<proteinExistence type="inferred from homology"/>
<dbReference type="FunFam" id="3.10.310.10:FF:000005">
    <property type="entry name" value="Proline racemase"/>
    <property type="match status" value="1"/>
</dbReference>
<dbReference type="AlphaFoldDB" id="A0A076EMT5"/>
<comment type="similarity">
    <text evidence="1">Belongs to the proline racemase family.</text>
</comment>
<name>A0A076EMT5_RHOOP</name>
<dbReference type="Pfam" id="PF05544">
    <property type="entry name" value="Pro_racemase"/>
    <property type="match status" value="1"/>
</dbReference>
<dbReference type="EMBL" id="CP008947">
    <property type="protein sequence ID" value="AII06527.1"/>
    <property type="molecule type" value="Genomic_DNA"/>
</dbReference>
<sequence length="344" mass="36930">MRWSRVVNVVKCHVGGEINNVVTGGIGDVPGATVFEKMKHFREHRDDLRQLLLHEPRGSVTQCVNFVVPATDPEAQMGYVIAESTEYPAMSGSNTMCVATALLETGMIPMVEPVTDIVLEAPAGLIRIRCTCENGKVTSVEFENQPAFAYEVGVPLELDGYGTLTVDVAWGGMAYVLADADQLGLKLQPDEAREICDLGQKLKTAAAEQIPAVHPTNPEFAGITQTEFVGPLSRTDGVLTARNAVVVSPGRLDRSPCGTGTSARLAVLKAKGLIEVGEKFVHESVIGSRFESRIDRLTKVGTYDAVVPRVSGQAYITELSQVGLDPADPFPTGYTLSDTWPTAT</sequence>
<dbReference type="SFLD" id="SFLDS00028">
    <property type="entry name" value="Proline_Racemase"/>
    <property type="match status" value="1"/>
</dbReference>
<evidence type="ECO:0000313" key="4">
    <source>
        <dbReference type="Proteomes" id="UP000028488"/>
    </source>
</evidence>